<organism evidence="2 3">
    <name type="scientific">Agromyces aurantiacus</name>
    <dbReference type="NCBI Taxonomy" id="165814"/>
    <lineage>
        <taxon>Bacteria</taxon>
        <taxon>Bacillati</taxon>
        <taxon>Actinomycetota</taxon>
        <taxon>Actinomycetes</taxon>
        <taxon>Micrococcales</taxon>
        <taxon>Microbacteriaceae</taxon>
        <taxon>Agromyces</taxon>
    </lineage>
</organism>
<evidence type="ECO:0000313" key="3">
    <source>
        <dbReference type="Proteomes" id="UP001595960"/>
    </source>
</evidence>
<evidence type="ECO:0000313" key="2">
    <source>
        <dbReference type="EMBL" id="MFC4830642.1"/>
    </source>
</evidence>
<dbReference type="Proteomes" id="UP001595960">
    <property type="component" value="Unassembled WGS sequence"/>
</dbReference>
<evidence type="ECO:0000256" key="1">
    <source>
        <dbReference type="SAM" id="MobiDB-lite"/>
    </source>
</evidence>
<reference evidence="3" key="1">
    <citation type="journal article" date="2019" name="Int. J. Syst. Evol. Microbiol.">
        <title>The Global Catalogue of Microorganisms (GCM) 10K type strain sequencing project: providing services to taxonomists for standard genome sequencing and annotation.</title>
        <authorList>
            <consortium name="The Broad Institute Genomics Platform"/>
            <consortium name="The Broad Institute Genome Sequencing Center for Infectious Disease"/>
            <person name="Wu L."/>
            <person name="Ma J."/>
        </authorList>
    </citation>
    <scope>NUCLEOTIDE SEQUENCE [LARGE SCALE GENOMIC DNA]</scope>
    <source>
        <strain evidence="3">CGMCC 1.12192</strain>
    </source>
</reference>
<feature type="compositionally biased region" description="Basic and acidic residues" evidence="1">
    <location>
        <begin position="15"/>
        <end position="33"/>
    </location>
</feature>
<feature type="region of interest" description="Disordered" evidence="1">
    <location>
        <begin position="1"/>
        <end position="65"/>
    </location>
</feature>
<gene>
    <name evidence="2" type="ORF">ACFPER_17745</name>
</gene>
<keyword evidence="3" id="KW-1185">Reference proteome</keyword>
<accession>A0ABV9RBS3</accession>
<proteinExistence type="predicted"/>
<dbReference type="EMBL" id="JBHSJC010000003">
    <property type="protein sequence ID" value="MFC4830642.1"/>
    <property type="molecule type" value="Genomic_DNA"/>
</dbReference>
<protein>
    <submittedName>
        <fullName evidence="2">Uncharacterized protein</fullName>
    </submittedName>
</protein>
<name>A0ABV9RBS3_9MICO</name>
<comment type="caution">
    <text evidence="2">The sequence shown here is derived from an EMBL/GenBank/DDBJ whole genome shotgun (WGS) entry which is preliminary data.</text>
</comment>
<feature type="compositionally biased region" description="Low complexity" evidence="1">
    <location>
        <begin position="38"/>
        <end position="48"/>
    </location>
</feature>
<sequence>MDLAHAIAAGGLARRATDRRHATDETEVAEARSRALARRTTAAAATPRVEYRDRGRHAAPRPAQA</sequence>
<dbReference type="RefSeq" id="WP_204395144.1">
    <property type="nucleotide sequence ID" value="NZ_JAFBBW010000001.1"/>
</dbReference>